<reference evidence="1 2" key="1">
    <citation type="submission" date="2016-10" db="EMBL/GenBank/DDBJ databases">
        <title>Genome sequence of the ascomycete fungus Penicillium subrubescens.</title>
        <authorList>
            <person name="De Vries R.P."/>
            <person name="Peng M."/>
            <person name="Dilokpimol A."/>
            <person name="Hilden K."/>
            <person name="Makela M.R."/>
            <person name="Grigoriev I."/>
            <person name="Riley R."/>
            <person name="Granchi Z."/>
        </authorList>
    </citation>
    <scope>NUCLEOTIDE SEQUENCE [LARGE SCALE GENOMIC DNA]</scope>
    <source>
        <strain evidence="1 2">CBS 132785</strain>
    </source>
</reference>
<evidence type="ECO:0000313" key="1">
    <source>
        <dbReference type="EMBL" id="OKP12983.1"/>
    </source>
</evidence>
<dbReference type="EMBL" id="MNBE01000160">
    <property type="protein sequence ID" value="OKP12983.1"/>
    <property type="molecule type" value="Genomic_DNA"/>
</dbReference>
<accession>A0A1Q5UKK7</accession>
<dbReference type="AlphaFoldDB" id="A0A1Q5UKK7"/>
<keyword evidence="2" id="KW-1185">Reference proteome</keyword>
<protein>
    <submittedName>
        <fullName evidence="1">Uncharacterized protein</fullName>
    </submittedName>
</protein>
<proteinExistence type="predicted"/>
<sequence>WRTIYNSDGTGRWLQQEHHLETLVQYKNVWQRQVPPIKGGRPRNITPVMLNALCDHL</sequence>
<organism evidence="1 2">
    <name type="scientific">Penicillium subrubescens</name>
    <dbReference type="NCBI Taxonomy" id="1316194"/>
    <lineage>
        <taxon>Eukaryota</taxon>
        <taxon>Fungi</taxon>
        <taxon>Dikarya</taxon>
        <taxon>Ascomycota</taxon>
        <taxon>Pezizomycotina</taxon>
        <taxon>Eurotiomycetes</taxon>
        <taxon>Eurotiomycetidae</taxon>
        <taxon>Eurotiales</taxon>
        <taxon>Aspergillaceae</taxon>
        <taxon>Penicillium</taxon>
    </lineage>
</organism>
<evidence type="ECO:0000313" key="2">
    <source>
        <dbReference type="Proteomes" id="UP000186955"/>
    </source>
</evidence>
<name>A0A1Q5UKK7_9EURO</name>
<comment type="caution">
    <text evidence="1">The sequence shown here is derived from an EMBL/GenBank/DDBJ whole genome shotgun (WGS) entry which is preliminary data.</text>
</comment>
<feature type="non-terminal residue" evidence="1">
    <location>
        <position position="1"/>
    </location>
</feature>
<gene>
    <name evidence="1" type="ORF">PENSUB_1335</name>
</gene>
<dbReference type="Proteomes" id="UP000186955">
    <property type="component" value="Unassembled WGS sequence"/>
</dbReference>
<feature type="non-terminal residue" evidence="1">
    <location>
        <position position="57"/>
    </location>
</feature>